<dbReference type="Proteomes" id="UP001158067">
    <property type="component" value="Unassembled WGS sequence"/>
</dbReference>
<sequence length="101" mass="10733">MNPAKGKSVAERVCGEAGNRGAANQARSFGGKTGLFRAQSESAVPNECQLRKTLLSATADKQPTKSTWLGESAQDAPVGTLPFDQSKYAPQSRSLFDPKHP</sequence>
<dbReference type="EMBL" id="FXUG01000001">
    <property type="protein sequence ID" value="SMP38431.1"/>
    <property type="molecule type" value="Genomic_DNA"/>
</dbReference>
<evidence type="ECO:0000313" key="3">
    <source>
        <dbReference type="Proteomes" id="UP001158067"/>
    </source>
</evidence>
<gene>
    <name evidence="2" type="ORF">SAMN06265222_101132</name>
</gene>
<protein>
    <submittedName>
        <fullName evidence="2">Uncharacterized protein</fullName>
    </submittedName>
</protein>
<name>A0ABY1PQI6_9BACT</name>
<organism evidence="2 3">
    <name type="scientific">Neorhodopirellula lusitana</name>
    <dbReference type="NCBI Taxonomy" id="445327"/>
    <lineage>
        <taxon>Bacteria</taxon>
        <taxon>Pseudomonadati</taxon>
        <taxon>Planctomycetota</taxon>
        <taxon>Planctomycetia</taxon>
        <taxon>Pirellulales</taxon>
        <taxon>Pirellulaceae</taxon>
        <taxon>Neorhodopirellula</taxon>
    </lineage>
</organism>
<accession>A0ABY1PQI6</accession>
<feature type="region of interest" description="Disordered" evidence="1">
    <location>
        <begin position="61"/>
        <end position="101"/>
    </location>
</feature>
<evidence type="ECO:0000256" key="1">
    <source>
        <dbReference type="SAM" id="MobiDB-lite"/>
    </source>
</evidence>
<keyword evidence="3" id="KW-1185">Reference proteome</keyword>
<proteinExistence type="predicted"/>
<comment type="caution">
    <text evidence="2">The sequence shown here is derived from an EMBL/GenBank/DDBJ whole genome shotgun (WGS) entry which is preliminary data.</text>
</comment>
<reference evidence="2 3" key="1">
    <citation type="submission" date="2017-05" db="EMBL/GenBank/DDBJ databases">
        <authorList>
            <person name="Varghese N."/>
            <person name="Submissions S."/>
        </authorList>
    </citation>
    <scope>NUCLEOTIDE SEQUENCE [LARGE SCALE GENOMIC DNA]</scope>
    <source>
        <strain evidence="2 3">DSM 25457</strain>
    </source>
</reference>
<evidence type="ECO:0000313" key="2">
    <source>
        <dbReference type="EMBL" id="SMP38431.1"/>
    </source>
</evidence>